<dbReference type="KEGG" id="nta:107761833"/>
<dbReference type="PaxDb" id="4097-A0A1S3X790"/>
<dbReference type="CDD" id="cd09274">
    <property type="entry name" value="RNase_HI_RT_Ty3"/>
    <property type="match status" value="1"/>
</dbReference>
<gene>
    <name evidence="2" type="primary">LOC107761833</name>
</gene>
<dbReference type="PANTHER" id="PTHR34072:SF52">
    <property type="entry name" value="RIBONUCLEASE H"/>
    <property type="match status" value="1"/>
</dbReference>
<reference evidence="2" key="1">
    <citation type="submission" date="2025-08" db="UniProtKB">
        <authorList>
            <consortium name="RefSeq"/>
        </authorList>
    </citation>
    <scope>IDENTIFICATION</scope>
</reference>
<dbReference type="SUPFAM" id="SSF56672">
    <property type="entry name" value="DNA/RNA polymerases"/>
    <property type="match status" value="1"/>
</dbReference>
<dbReference type="Pfam" id="PF17919">
    <property type="entry name" value="RT_RNaseH_2"/>
    <property type="match status" value="1"/>
</dbReference>
<dbReference type="RefSeq" id="XP_016435608.1">
    <property type="nucleotide sequence ID" value="XM_016580122.1"/>
</dbReference>
<protein>
    <recommendedName>
        <fullName evidence="1">Reverse transcriptase/retrotransposon-derived protein RNase H-like domain-containing protein</fullName>
    </recommendedName>
</protein>
<dbReference type="AlphaFoldDB" id="A0A1S3X790"/>
<dbReference type="FunFam" id="3.30.70.270:FF:000020">
    <property type="entry name" value="Transposon Tf2-6 polyprotein-like Protein"/>
    <property type="match status" value="1"/>
</dbReference>
<evidence type="ECO:0000259" key="1">
    <source>
        <dbReference type="Pfam" id="PF17919"/>
    </source>
</evidence>
<dbReference type="InterPro" id="IPR043128">
    <property type="entry name" value="Rev_trsase/Diguanyl_cyclase"/>
</dbReference>
<dbReference type="OrthoDB" id="1909920at2759"/>
<dbReference type="PANTHER" id="PTHR34072">
    <property type="entry name" value="ENZYMATIC POLYPROTEIN-RELATED"/>
    <property type="match status" value="1"/>
</dbReference>
<dbReference type="SMR" id="A0A1S3X790"/>
<dbReference type="Gene3D" id="3.30.70.270">
    <property type="match status" value="1"/>
</dbReference>
<dbReference type="STRING" id="4097.A0A1S3X790"/>
<accession>A0A1S3X790</accession>
<proteinExistence type="predicted"/>
<organism evidence="2">
    <name type="scientific">Nicotiana tabacum</name>
    <name type="common">Common tobacco</name>
    <dbReference type="NCBI Taxonomy" id="4097"/>
    <lineage>
        <taxon>Eukaryota</taxon>
        <taxon>Viridiplantae</taxon>
        <taxon>Streptophyta</taxon>
        <taxon>Embryophyta</taxon>
        <taxon>Tracheophyta</taxon>
        <taxon>Spermatophyta</taxon>
        <taxon>Magnoliopsida</taxon>
        <taxon>eudicotyledons</taxon>
        <taxon>Gunneridae</taxon>
        <taxon>Pentapetalae</taxon>
        <taxon>asterids</taxon>
        <taxon>lamiids</taxon>
        <taxon>Solanales</taxon>
        <taxon>Solanaceae</taxon>
        <taxon>Nicotianoideae</taxon>
        <taxon>Nicotianeae</taxon>
        <taxon>Nicotiana</taxon>
    </lineage>
</organism>
<sequence length="376" mass="42148">MDQQKIQAITDWPPPKDIHALRAFLGLCNLYRRFVKNYSLIAVPLTELLKKVTPWEWGHKRAEAFNALKVTMSSSPILALPDLAMPFEVQTDASDYALGGVLLQEGHPVVYESRKLKDAEWSNAAHEKELLDVVHYLRLWRHYLLEIPFVVKIDNTAVSHFMTQPKLNGRQDRFSLKIPHLHLQSIHYTCGLAGINMSNSQATPTHIDAGLGLHGENEHIVAPGNGVPPLNPDGPPAIDPVNTQQALIEQVQNHSRAPSRFELDTSQEVIHMVEPVPEKLNDNGSGIDPSIMKILEELTKRIESREKKIEANDKKVETYNSRVDQIPGAPPIIKGLDSKKFVQKLFPPSVAPKTIPKKFACQKIPSTMEPLILISM</sequence>
<evidence type="ECO:0000313" key="2">
    <source>
        <dbReference type="RefSeq" id="XP_016435608.1"/>
    </source>
</evidence>
<dbReference type="InterPro" id="IPR041577">
    <property type="entry name" value="RT_RNaseH_2"/>
</dbReference>
<dbReference type="InterPro" id="IPR043502">
    <property type="entry name" value="DNA/RNA_pol_sf"/>
</dbReference>
<name>A0A1S3X790_TOBAC</name>
<feature type="domain" description="Reverse transcriptase/retrotransposon-derived protein RNase H-like" evidence="1">
    <location>
        <begin position="57"/>
        <end position="151"/>
    </location>
</feature>